<dbReference type="Gene3D" id="3.40.190.10">
    <property type="entry name" value="Periplasmic binding protein-like II"/>
    <property type="match status" value="2"/>
</dbReference>
<keyword evidence="2 7" id="KW-0732">Signal</keyword>
<evidence type="ECO:0000256" key="5">
    <source>
        <dbReference type="ARBA" id="ARBA00023288"/>
    </source>
</evidence>
<accession>A0A229NWR2</accession>
<evidence type="ECO:0008006" key="10">
    <source>
        <dbReference type="Google" id="ProtNLM"/>
    </source>
</evidence>
<keyword evidence="3" id="KW-0472">Membrane</keyword>
<organism evidence="8 9">
    <name type="scientific">Paenibacillus herberti</name>
    <dbReference type="NCBI Taxonomy" id="1619309"/>
    <lineage>
        <taxon>Bacteria</taxon>
        <taxon>Bacillati</taxon>
        <taxon>Bacillota</taxon>
        <taxon>Bacilli</taxon>
        <taxon>Bacillales</taxon>
        <taxon>Paenibacillaceae</taxon>
        <taxon>Paenibacillus</taxon>
    </lineage>
</organism>
<evidence type="ECO:0000313" key="8">
    <source>
        <dbReference type="EMBL" id="OXM14426.1"/>
    </source>
</evidence>
<evidence type="ECO:0000256" key="4">
    <source>
        <dbReference type="ARBA" id="ARBA00023139"/>
    </source>
</evidence>
<evidence type="ECO:0000256" key="6">
    <source>
        <dbReference type="SAM" id="MobiDB-lite"/>
    </source>
</evidence>
<gene>
    <name evidence="8" type="ORF">CGZ75_15895</name>
</gene>
<evidence type="ECO:0000256" key="2">
    <source>
        <dbReference type="ARBA" id="ARBA00022729"/>
    </source>
</evidence>
<feature type="chain" id="PRO_5012443731" description="ABC transporter substrate-binding protein" evidence="7">
    <location>
        <begin position="28"/>
        <end position="556"/>
    </location>
</feature>
<sequence>MTKRTNGSAKIVSALIVASLAMTGCQSSGGPATNNSNQGAAESPKPSTSGSPGTASTSPKNPMPIVTDGSVTLTVAAPDNPFAAASLTQNLPVWQEIEKATGVKIKWDVVPGSQFQTAMQTRLASGKNLPDIILSNFDLYKYSKDGLLLQLDDLMAKYGENAAKIFETKPLLPALMKTPEGNTFHLSGTRDEEVAAGPYGWLIRKDWLDKLSLPEPVTVDDWYNVLKAFKEKDPNGNNKADEIPMTNYNGVTQLYNWGNAWGLHLRASDGFYPDAKGKIQYEWLDPRAKEMVAFLNKLVKDGLLDMEFAVNKKDQMTSKIIRSLSGATIAWQESNTLWTNKLREAGQADAQWVMTTPPAGPNGYKGHIEKSGLSNGYSVINRDSKNAEVAFRWLDYVIYSEENTKRMTLGIEGKTYVMKDGQPQMTDFVTKNPDGLGAVEVIRSLGGWQTFSQASRVEYISKLKLTDEVLTERAKLVQSYLVPTAEFAMPTEDEYSNINRKLTDITTYKDEMIAKFILGQEPMDKWDTFTKQIKAIGIDEVIQIRQSQYDRLMSEK</sequence>
<evidence type="ECO:0000256" key="1">
    <source>
        <dbReference type="ARBA" id="ARBA00022475"/>
    </source>
</evidence>
<name>A0A229NWR2_9BACL</name>
<feature type="compositionally biased region" description="Polar residues" evidence="6">
    <location>
        <begin position="26"/>
        <end position="40"/>
    </location>
</feature>
<dbReference type="SUPFAM" id="SSF53850">
    <property type="entry name" value="Periplasmic binding protein-like II"/>
    <property type="match status" value="1"/>
</dbReference>
<dbReference type="Pfam" id="PF01547">
    <property type="entry name" value="SBP_bac_1"/>
    <property type="match status" value="1"/>
</dbReference>
<evidence type="ECO:0000256" key="3">
    <source>
        <dbReference type="ARBA" id="ARBA00023136"/>
    </source>
</evidence>
<feature type="region of interest" description="Disordered" evidence="6">
    <location>
        <begin position="26"/>
        <end position="67"/>
    </location>
</feature>
<protein>
    <recommendedName>
        <fullName evidence="10">ABC transporter substrate-binding protein</fullName>
    </recommendedName>
</protein>
<dbReference type="PANTHER" id="PTHR43649">
    <property type="entry name" value="ARABINOSE-BINDING PROTEIN-RELATED"/>
    <property type="match status" value="1"/>
</dbReference>
<dbReference type="PROSITE" id="PS51257">
    <property type="entry name" value="PROKAR_LIPOPROTEIN"/>
    <property type="match status" value="1"/>
</dbReference>
<feature type="signal peptide" evidence="7">
    <location>
        <begin position="1"/>
        <end position="27"/>
    </location>
</feature>
<proteinExistence type="predicted"/>
<dbReference type="RefSeq" id="WP_089525250.1">
    <property type="nucleotide sequence ID" value="NZ_NMUQ01000002.1"/>
</dbReference>
<dbReference type="InterPro" id="IPR006059">
    <property type="entry name" value="SBP"/>
</dbReference>
<keyword evidence="5" id="KW-0449">Lipoprotein</keyword>
<dbReference type="OrthoDB" id="2491264at2"/>
<dbReference type="InterPro" id="IPR050490">
    <property type="entry name" value="Bact_solute-bd_prot1"/>
</dbReference>
<keyword evidence="9" id="KW-1185">Reference proteome</keyword>
<dbReference type="PANTHER" id="PTHR43649:SF33">
    <property type="entry name" value="POLYGALACTURONAN_RHAMNOGALACTURONAN-BINDING PROTEIN YTCQ"/>
    <property type="match status" value="1"/>
</dbReference>
<keyword evidence="1" id="KW-1003">Cell membrane</keyword>
<comment type="caution">
    <text evidence="8">The sequence shown here is derived from an EMBL/GenBank/DDBJ whole genome shotgun (WGS) entry which is preliminary data.</text>
</comment>
<evidence type="ECO:0000313" key="9">
    <source>
        <dbReference type="Proteomes" id="UP000215145"/>
    </source>
</evidence>
<feature type="compositionally biased region" description="Low complexity" evidence="6">
    <location>
        <begin position="43"/>
        <end position="60"/>
    </location>
</feature>
<evidence type="ECO:0000256" key="7">
    <source>
        <dbReference type="SAM" id="SignalP"/>
    </source>
</evidence>
<dbReference type="Proteomes" id="UP000215145">
    <property type="component" value="Unassembled WGS sequence"/>
</dbReference>
<dbReference type="AlphaFoldDB" id="A0A229NWR2"/>
<keyword evidence="4" id="KW-0564">Palmitate</keyword>
<dbReference type="EMBL" id="NMUQ01000002">
    <property type="protein sequence ID" value="OXM14426.1"/>
    <property type="molecule type" value="Genomic_DNA"/>
</dbReference>
<reference evidence="8 9" key="1">
    <citation type="submission" date="2017-07" db="EMBL/GenBank/DDBJ databases">
        <title>Paenibacillus herberti R33 genome sequencing and assembly.</title>
        <authorList>
            <person name="Su W."/>
        </authorList>
    </citation>
    <scope>NUCLEOTIDE SEQUENCE [LARGE SCALE GENOMIC DNA]</scope>
    <source>
        <strain evidence="8 9">R33</strain>
    </source>
</reference>